<evidence type="ECO:0000313" key="2">
    <source>
        <dbReference type="EMBL" id="KKQ93011.1"/>
    </source>
</evidence>
<accession>A0A0G0PUK6</accession>
<organism evidence="2 3">
    <name type="scientific">Candidatus Woesebacteria bacterium GW2011_GWB1_39_10b</name>
    <dbReference type="NCBI Taxonomy" id="1618573"/>
    <lineage>
        <taxon>Bacteria</taxon>
        <taxon>Candidatus Woeseibacteriota</taxon>
    </lineage>
</organism>
<reference evidence="2 3" key="1">
    <citation type="journal article" date="2015" name="Nature">
        <title>rRNA introns, odd ribosomes, and small enigmatic genomes across a large radiation of phyla.</title>
        <authorList>
            <person name="Brown C.T."/>
            <person name="Hug L.A."/>
            <person name="Thomas B.C."/>
            <person name="Sharon I."/>
            <person name="Castelle C.J."/>
            <person name="Singh A."/>
            <person name="Wilkins M.J."/>
            <person name="Williams K.H."/>
            <person name="Banfield J.F."/>
        </authorList>
    </citation>
    <scope>NUCLEOTIDE SEQUENCE [LARGE SCALE GENOMIC DNA]</scope>
</reference>
<proteinExistence type="predicted"/>
<dbReference type="Pfam" id="PF08308">
    <property type="entry name" value="PEGA"/>
    <property type="match status" value="1"/>
</dbReference>
<sequence length="411" mass="45684">MTKIRLLVLLATFLFVGSIGTLVFLYARGFRFNQKTGKVSQNGILVIKSHPDGAQVFINGELKTGTNATVPLAPNTYDVSVRKDGYITWEKRLLIEKEVVIEATAHLFKMAPSLSAVTFSGALNPVSSPDKTKIAYVALPIAENRGGEGLWLIETINLPLGFARDPKRLTDGDLSQSSIIWSPNSKEILLTTTKGTYLLDAATFTPQSQRINVSTQREEILKTWQVNTEKRLQAQIKKLPEELKDTLNRKARAVVFSPDEDMVLYTASGSANIPENLIKPIPGSSSQKQERSIEDGRTYVYDIKEDRNFYITTGDILLDGWLNYQEAINQLSDVNTATRSLAWYPSSRHLILAEETNITIMDYDATNKQTVYSGSYVAPHIYPTLSMDRLLILTNLGADSASPNLYSLGIK</sequence>
<gene>
    <name evidence="2" type="ORF">UT19_C0021G0002</name>
</gene>
<dbReference type="InterPro" id="IPR013229">
    <property type="entry name" value="PEGA"/>
</dbReference>
<dbReference type="Proteomes" id="UP000034932">
    <property type="component" value="Unassembled WGS sequence"/>
</dbReference>
<dbReference type="AlphaFoldDB" id="A0A0G0PUK6"/>
<name>A0A0G0PUK6_9BACT</name>
<evidence type="ECO:0000313" key="3">
    <source>
        <dbReference type="Proteomes" id="UP000034932"/>
    </source>
</evidence>
<protein>
    <recommendedName>
        <fullName evidence="1">PEGA domain-containing protein</fullName>
    </recommendedName>
</protein>
<comment type="caution">
    <text evidence="2">The sequence shown here is derived from an EMBL/GenBank/DDBJ whole genome shotgun (WGS) entry which is preliminary data.</text>
</comment>
<feature type="domain" description="PEGA" evidence="1">
    <location>
        <begin position="43"/>
        <end position="107"/>
    </location>
</feature>
<dbReference type="EMBL" id="LBVW01000021">
    <property type="protein sequence ID" value="KKQ93011.1"/>
    <property type="molecule type" value="Genomic_DNA"/>
</dbReference>
<dbReference type="InterPro" id="IPR011042">
    <property type="entry name" value="6-blade_b-propeller_TolB-like"/>
</dbReference>
<dbReference type="SUPFAM" id="SSF82171">
    <property type="entry name" value="DPP6 N-terminal domain-like"/>
    <property type="match status" value="1"/>
</dbReference>
<dbReference type="Gene3D" id="2.120.10.30">
    <property type="entry name" value="TolB, C-terminal domain"/>
    <property type="match status" value="1"/>
</dbReference>
<evidence type="ECO:0000259" key="1">
    <source>
        <dbReference type="Pfam" id="PF08308"/>
    </source>
</evidence>
<dbReference type="STRING" id="1618573.UT19_C0021G0002"/>